<dbReference type="PANTHER" id="PTHR35204:SF1">
    <property type="entry name" value="ENTEROTOXIN"/>
    <property type="match status" value="1"/>
</dbReference>
<feature type="region of interest" description="Disordered" evidence="1">
    <location>
        <begin position="104"/>
        <end position="126"/>
    </location>
</feature>
<sequence length="429" mass="48097">MRPLSLARTASLLTVIAFIFGRTTHAHDATSAGHHQNPIYSRLFNSMNGALHKGEDAFVDLNGMTLSLASLPEGTLLYHGSTRSEPVTGAEALAFDPESSLTFARKRPGRHEGGADDGDGQRGGEPGSGFLAGWLHTYKTVKELNLVWIDGRSATDSQSVTLDPFDRILMGLEGEHKRAEAVCKFSEEHWDRRVYGVIRLGGDFEIVLCSPQQMLERVRIVRVVPAGSSSQEHGVIEQVPDYLVCSYAYGINLPNYTDNEDGDRSPYRHGYTGGNPDYTWQPRLKHIPSDAAEPIRDDDNKFILNYGIPSQQYWRAVTGMVIGRYASEIDYIASGALETREQLHGRVLHLLAPFIDYKARDKELEIERCATDYLPGAVIKESLPYRAVYSVTRRICATLQESLHDKRVDSIVERMKRLKEFLQWAVWKS</sequence>
<feature type="compositionally biased region" description="Basic and acidic residues" evidence="1">
    <location>
        <begin position="110"/>
        <end position="122"/>
    </location>
</feature>
<keyword evidence="4" id="KW-1185">Reference proteome</keyword>
<dbReference type="AlphaFoldDB" id="A0AA38RH04"/>
<dbReference type="EMBL" id="JANBVO010000037">
    <property type="protein sequence ID" value="KAJ9136839.1"/>
    <property type="molecule type" value="Genomic_DNA"/>
</dbReference>
<dbReference type="InterPro" id="IPR038921">
    <property type="entry name" value="YOR389W-like"/>
</dbReference>
<proteinExistence type="predicted"/>
<dbReference type="Proteomes" id="UP001174694">
    <property type="component" value="Unassembled WGS sequence"/>
</dbReference>
<evidence type="ECO:0000313" key="4">
    <source>
        <dbReference type="Proteomes" id="UP001174694"/>
    </source>
</evidence>
<keyword evidence="2" id="KW-0732">Signal</keyword>
<feature type="signal peptide" evidence="2">
    <location>
        <begin position="1"/>
        <end position="26"/>
    </location>
</feature>
<organism evidence="3 4">
    <name type="scientific">Pleurostoma richardsiae</name>
    <dbReference type="NCBI Taxonomy" id="41990"/>
    <lineage>
        <taxon>Eukaryota</taxon>
        <taxon>Fungi</taxon>
        <taxon>Dikarya</taxon>
        <taxon>Ascomycota</taxon>
        <taxon>Pezizomycotina</taxon>
        <taxon>Sordariomycetes</taxon>
        <taxon>Sordariomycetidae</taxon>
        <taxon>Calosphaeriales</taxon>
        <taxon>Pleurostomataceae</taxon>
        <taxon>Pleurostoma</taxon>
    </lineage>
</organism>
<evidence type="ECO:0000256" key="1">
    <source>
        <dbReference type="SAM" id="MobiDB-lite"/>
    </source>
</evidence>
<reference evidence="3" key="1">
    <citation type="submission" date="2022-07" db="EMBL/GenBank/DDBJ databases">
        <title>Fungi with potential for degradation of polypropylene.</title>
        <authorList>
            <person name="Gostincar C."/>
        </authorList>
    </citation>
    <scope>NUCLEOTIDE SEQUENCE</scope>
    <source>
        <strain evidence="3">EXF-13308</strain>
    </source>
</reference>
<evidence type="ECO:0000256" key="2">
    <source>
        <dbReference type="SAM" id="SignalP"/>
    </source>
</evidence>
<evidence type="ECO:0000313" key="3">
    <source>
        <dbReference type="EMBL" id="KAJ9136839.1"/>
    </source>
</evidence>
<protein>
    <submittedName>
        <fullName evidence="3">Uncharacterized protein</fullName>
    </submittedName>
</protein>
<name>A0AA38RH04_9PEZI</name>
<gene>
    <name evidence="3" type="ORF">NKR23_g9520</name>
</gene>
<accession>A0AA38RH04</accession>
<feature type="chain" id="PRO_5041389660" evidence="2">
    <location>
        <begin position="27"/>
        <end position="429"/>
    </location>
</feature>
<comment type="caution">
    <text evidence="3">The sequence shown here is derived from an EMBL/GenBank/DDBJ whole genome shotgun (WGS) entry which is preliminary data.</text>
</comment>
<dbReference type="PANTHER" id="PTHR35204">
    <property type="entry name" value="YALI0A21131P"/>
    <property type="match status" value="1"/>
</dbReference>